<dbReference type="EMBL" id="REGW02000016">
    <property type="protein sequence ID" value="KAE8285120.1"/>
    <property type="molecule type" value="Genomic_DNA"/>
</dbReference>
<keyword evidence="3" id="KW-1185">Reference proteome</keyword>
<keyword evidence="1" id="KW-0812">Transmembrane</keyword>
<reference evidence="2 3" key="1">
    <citation type="submission" date="2019-07" db="EMBL/GenBank/DDBJ databases">
        <title>Chromosome genome assembly for large yellow croaker.</title>
        <authorList>
            <person name="Xiao S."/>
        </authorList>
    </citation>
    <scope>NUCLEOTIDE SEQUENCE [LARGE SCALE GENOMIC DNA]</scope>
    <source>
        <strain evidence="2">JMULYC20181020</strain>
        <tissue evidence="2">Muscle</tissue>
    </source>
</reference>
<evidence type="ECO:0000256" key="1">
    <source>
        <dbReference type="SAM" id="Phobius"/>
    </source>
</evidence>
<comment type="caution">
    <text evidence="2">The sequence shown here is derived from an EMBL/GenBank/DDBJ whole genome shotgun (WGS) entry which is preliminary data.</text>
</comment>
<protein>
    <submittedName>
        <fullName evidence="2">Uncharacterized protein</fullName>
    </submittedName>
</protein>
<keyword evidence="1" id="KW-1133">Transmembrane helix</keyword>
<accession>A0A6G0I120</accession>
<gene>
    <name evidence="2" type="ORF">D5F01_LYC16568</name>
</gene>
<keyword evidence="1" id="KW-0472">Membrane</keyword>
<proteinExistence type="predicted"/>
<evidence type="ECO:0000313" key="3">
    <source>
        <dbReference type="Proteomes" id="UP000424527"/>
    </source>
</evidence>
<evidence type="ECO:0000313" key="2">
    <source>
        <dbReference type="EMBL" id="KAE8285120.1"/>
    </source>
</evidence>
<name>A0A6G0I120_LARCR</name>
<feature type="transmembrane region" description="Helical" evidence="1">
    <location>
        <begin position="87"/>
        <end position="105"/>
    </location>
</feature>
<sequence>MIFSETRILTSGVIQSLGTSVLLFAFGNDVSPLTMNAFEMCDISGEKEPQVEHASLSVVLRVLKAEMPKKDRISPVRNTYLAHPLPFLPVLLTPILSVRSVILLGRRKKERCRTRRQEAEGPLRRSRGQHLILPRYGQSSVKVRSAGPATQPPLLGRWRKVRTLPLSIFCMAWFIGF</sequence>
<feature type="transmembrane region" description="Helical" evidence="1">
    <location>
        <begin position="7"/>
        <end position="26"/>
    </location>
</feature>
<organism evidence="2 3">
    <name type="scientific">Larimichthys crocea</name>
    <name type="common">Large yellow croaker</name>
    <name type="synonym">Pseudosciaena crocea</name>
    <dbReference type="NCBI Taxonomy" id="215358"/>
    <lineage>
        <taxon>Eukaryota</taxon>
        <taxon>Metazoa</taxon>
        <taxon>Chordata</taxon>
        <taxon>Craniata</taxon>
        <taxon>Vertebrata</taxon>
        <taxon>Euteleostomi</taxon>
        <taxon>Actinopterygii</taxon>
        <taxon>Neopterygii</taxon>
        <taxon>Teleostei</taxon>
        <taxon>Neoteleostei</taxon>
        <taxon>Acanthomorphata</taxon>
        <taxon>Eupercaria</taxon>
        <taxon>Sciaenidae</taxon>
        <taxon>Larimichthys</taxon>
    </lineage>
</organism>
<dbReference type="Proteomes" id="UP000424527">
    <property type="component" value="Unassembled WGS sequence"/>
</dbReference>
<dbReference type="AlphaFoldDB" id="A0A6G0I120"/>